<feature type="compositionally biased region" description="Basic and acidic residues" evidence="2">
    <location>
        <begin position="20"/>
        <end position="32"/>
    </location>
</feature>
<comment type="caution">
    <text evidence="4">The sequence shown here is derived from an EMBL/GenBank/DDBJ whole genome shotgun (WGS) entry which is preliminary data.</text>
</comment>
<dbReference type="eggNOG" id="COG4826">
    <property type="taxonomic scope" value="Bacteria"/>
</dbReference>
<dbReference type="AlphaFoldDB" id="Z9JP99"/>
<proteinExistence type="inferred from homology"/>
<dbReference type="PANTHER" id="PTHR11461">
    <property type="entry name" value="SERINE PROTEASE INHIBITOR, SERPIN"/>
    <property type="match status" value="1"/>
</dbReference>
<evidence type="ECO:0000256" key="1">
    <source>
        <dbReference type="RuleBase" id="RU000411"/>
    </source>
</evidence>
<dbReference type="PATRIC" id="fig|396014.3.peg.3630"/>
<dbReference type="InterPro" id="IPR000215">
    <property type="entry name" value="Serpin_fam"/>
</dbReference>
<dbReference type="Gene3D" id="3.30.497.10">
    <property type="entry name" value="Antithrombin, subunit I, domain 2"/>
    <property type="match status" value="1"/>
</dbReference>
<feature type="region of interest" description="Disordered" evidence="2">
    <location>
        <begin position="1"/>
        <end position="32"/>
    </location>
</feature>
<dbReference type="GO" id="GO:0006508">
    <property type="term" value="P:proteolysis"/>
    <property type="evidence" value="ECO:0007669"/>
    <property type="project" value="UniProtKB-KW"/>
</dbReference>
<dbReference type="Gene3D" id="2.30.39.10">
    <property type="entry name" value="Alpha-1-antitrypsin, domain 1"/>
    <property type="match status" value="1"/>
</dbReference>
<dbReference type="STRING" id="396014.BF93_12945"/>
<dbReference type="RefSeq" id="WP_051487193.1">
    <property type="nucleotide sequence ID" value="NZ_KK070014.1"/>
</dbReference>
<dbReference type="EMBL" id="JDYK01000032">
    <property type="protein sequence ID" value="EWS79552.1"/>
    <property type="molecule type" value="Genomic_DNA"/>
</dbReference>
<accession>Z9JP99</accession>
<dbReference type="GO" id="GO:0008233">
    <property type="term" value="F:peptidase activity"/>
    <property type="evidence" value="ECO:0007669"/>
    <property type="project" value="UniProtKB-KW"/>
</dbReference>
<dbReference type="GO" id="GO:0004867">
    <property type="term" value="F:serine-type endopeptidase inhibitor activity"/>
    <property type="evidence" value="ECO:0007669"/>
    <property type="project" value="InterPro"/>
</dbReference>
<gene>
    <name evidence="4" type="ORF">BF93_12945</name>
</gene>
<evidence type="ECO:0000259" key="3">
    <source>
        <dbReference type="SMART" id="SM00093"/>
    </source>
</evidence>
<name>Z9JP99_9MICO</name>
<keyword evidence="4" id="KW-0378">Hydrolase</keyword>
<dbReference type="HOGENOM" id="CLU_023330_0_3_11"/>
<dbReference type="MEROPS" id="I04.037"/>
<dbReference type="Pfam" id="PF00079">
    <property type="entry name" value="Serpin"/>
    <property type="match status" value="1"/>
</dbReference>
<keyword evidence="4" id="KW-0645">Protease</keyword>
<dbReference type="PANTHER" id="PTHR11461:SF211">
    <property type="entry name" value="GH10112P-RELATED"/>
    <property type="match status" value="1"/>
</dbReference>
<dbReference type="InterPro" id="IPR036186">
    <property type="entry name" value="Serpin_sf"/>
</dbReference>
<dbReference type="SUPFAM" id="SSF56574">
    <property type="entry name" value="Serpins"/>
    <property type="match status" value="1"/>
</dbReference>
<evidence type="ECO:0000313" key="4">
    <source>
        <dbReference type="EMBL" id="EWS79552.1"/>
    </source>
</evidence>
<organism evidence="4 5">
    <name type="scientific">Brachybacterium phenoliresistens</name>
    <dbReference type="NCBI Taxonomy" id="396014"/>
    <lineage>
        <taxon>Bacteria</taxon>
        <taxon>Bacillati</taxon>
        <taxon>Actinomycetota</taxon>
        <taxon>Actinomycetes</taxon>
        <taxon>Micrococcales</taxon>
        <taxon>Dermabacteraceae</taxon>
        <taxon>Brachybacterium</taxon>
    </lineage>
</organism>
<protein>
    <submittedName>
        <fullName evidence="4">Serine protease</fullName>
    </submittedName>
</protein>
<feature type="domain" description="Serpin" evidence="3">
    <location>
        <begin position="96"/>
        <end position="465"/>
    </location>
</feature>
<dbReference type="SMART" id="SM00093">
    <property type="entry name" value="SERPIN"/>
    <property type="match status" value="1"/>
</dbReference>
<sequence length="467" mass="47619">MSGPSASSGPIVVGNPGRSGLERRPSSPRPGLDRRRLLTLLAAIPATGAVLTGCGVLGGGDTGGGGAGGEDLRSEIPPLEPGPVEDAHGALVPFTTAFLPAALDEAGTPNVVCSPASALIALTMTGLGAAGQTRAQMEQVLGGPMADLAEVSNILRTSMLAIPSRAEEDLENPDMPEPDSAALVNAVWFREGMEVQEPYLDDLSRYFDAGVRTADFVEEGPREEARAAMNGLVEEVTNGMIQDLVPAQALRANTVIVLINALHLKGAWQAPLTETTAPFQAKGGAVDVPMLQGEAAGWHEDDHARATMLPTFDEDLGLVLVRPAQGLASLLEAWQADPSLLAALLAGVASSEDAVDLTMPALDLASDLSLADALIELGMPDAFSGAADFSGISATTGISLSHVLQKATLVVDAEGMEAAAATAVIGVESAAPAALHALVLDVPYVALAISSATLAPLVVAVVRDPGA</sequence>
<keyword evidence="5" id="KW-1185">Reference proteome</keyword>
<dbReference type="Proteomes" id="UP000023067">
    <property type="component" value="Unassembled WGS sequence"/>
</dbReference>
<dbReference type="GO" id="GO:0005615">
    <property type="term" value="C:extracellular space"/>
    <property type="evidence" value="ECO:0007669"/>
    <property type="project" value="InterPro"/>
</dbReference>
<dbReference type="InterPro" id="IPR042178">
    <property type="entry name" value="Serpin_sf_1"/>
</dbReference>
<dbReference type="InterPro" id="IPR023796">
    <property type="entry name" value="Serpin_dom"/>
</dbReference>
<reference evidence="4 5" key="1">
    <citation type="submission" date="2014-02" db="EMBL/GenBank/DDBJ databases">
        <title>Genome sequence of Brachybacterium phenoliresistens strain W13A50.</title>
        <authorList>
            <person name="Wang X."/>
        </authorList>
    </citation>
    <scope>NUCLEOTIDE SEQUENCE [LARGE SCALE GENOMIC DNA]</scope>
    <source>
        <strain evidence="4 5">W13A50</strain>
    </source>
</reference>
<dbReference type="InterPro" id="IPR042185">
    <property type="entry name" value="Serpin_sf_2"/>
</dbReference>
<comment type="similarity">
    <text evidence="1">Belongs to the serpin family.</text>
</comment>
<evidence type="ECO:0000256" key="2">
    <source>
        <dbReference type="SAM" id="MobiDB-lite"/>
    </source>
</evidence>
<evidence type="ECO:0000313" key="5">
    <source>
        <dbReference type="Proteomes" id="UP000023067"/>
    </source>
</evidence>